<evidence type="ECO:0000256" key="1">
    <source>
        <dbReference type="SAM" id="MobiDB-lite"/>
    </source>
</evidence>
<proteinExistence type="predicted"/>
<evidence type="ECO:0000313" key="2">
    <source>
        <dbReference type="EMBL" id="EUA93976.1"/>
    </source>
</evidence>
<name>A0ABN0R9X0_MYCUL</name>
<keyword evidence="3" id="KW-1185">Reference proteome</keyword>
<sequence length="45" mass="4579">MLPTRAARPIVPDTEFDTDAEVNPTPPGLISGTSGASVPVIAFGL</sequence>
<feature type="region of interest" description="Disordered" evidence="1">
    <location>
        <begin position="1"/>
        <end position="33"/>
    </location>
</feature>
<reference evidence="2 3" key="1">
    <citation type="submission" date="2014-01" db="EMBL/GenBank/DDBJ databases">
        <authorList>
            <person name="Dobos K."/>
            <person name="Lenaerts A."/>
            <person name="Ordway D."/>
            <person name="DeGroote M.A."/>
            <person name="Parker T."/>
            <person name="Sizemore C."/>
            <person name="Tallon L.J."/>
            <person name="Sadzewicz L.K."/>
            <person name="Sengamalay N."/>
            <person name="Fraser C.M."/>
            <person name="Hine E."/>
            <person name="Shefchek K.A."/>
            <person name="Das S.P."/>
            <person name="Tettelin H."/>
        </authorList>
    </citation>
    <scope>NUCLEOTIDE SEQUENCE [LARGE SCALE GENOMIC DNA]</scope>
    <source>
        <strain evidence="2 3">Harvey</strain>
    </source>
</reference>
<organism evidence="2 3">
    <name type="scientific">Mycobacterium ulcerans str. Harvey</name>
    <dbReference type="NCBI Taxonomy" id="1299332"/>
    <lineage>
        <taxon>Bacteria</taxon>
        <taxon>Bacillati</taxon>
        <taxon>Actinomycetota</taxon>
        <taxon>Actinomycetes</taxon>
        <taxon>Mycobacteriales</taxon>
        <taxon>Mycobacteriaceae</taxon>
        <taxon>Mycobacterium</taxon>
        <taxon>Mycobacterium ulcerans group</taxon>
    </lineage>
</organism>
<gene>
    <name evidence="2" type="ORF">I551_8747</name>
</gene>
<accession>A0ABN0R9X0</accession>
<evidence type="ECO:0000313" key="3">
    <source>
        <dbReference type="Proteomes" id="UP000020681"/>
    </source>
</evidence>
<dbReference type="Proteomes" id="UP000020681">
    <property type="component" value="Unassembled WGS sequence"/>
</dbReference>
<dbReference type="EMBL" id="JAOL01000027">
    <property type="protein sequence ID" value="EUA93976.1"/>
    <property type="molecule type" value="Genomic_DNA"/>
</dbReference>
<protein>
    <submittedName>
        <fullName evidence="2">Uncharacterized protein</fullName>
    </submittedName>
</protein>
<comment type="caution">
    <text evidence="2">The sequence shown here is derived from an EMBL/GenBank/DDBJ whole genome shotgun (WGS) entry which is preliminary data.</text>
</comment>